<evidence type="ECO:0000313" key="3">
    <source>
        <dbReference type="Proteomes" id="UP000675554"/>
    </source>
</evidence>
<name>A0A8T4ILT0_9ACTN</name>
<proteinExistence type="predicted"/>
<dbReference type="Proteomes" id="UP000675554">
    <property type="component" value="Unassembled WGS sequence"/>
</dbReference>
<accession>A0A8T4ILT0</accession>
<dbReference type="Pfam" id="PF25535">
    <property type="entry name" value="DUF7919"/>
    <property type="match status" value="1"/>
</dbReference>
<feature type="domain" description="DUF7919" evidence="1">
    <location>
        <begin position="2"/>
        <end position="130"/>
    </location>
</feature>
<evidence type="ECO:0000313" key="2">
    <source>
        <dbReference type="EMBL" id="MBR7672838.1"/>
    </source>
</evidence>
<reference evidence="2" key="1">
    <citation type="submission" date="2021-04" db="EMBL/GenBank/DDBJ databases">
        <title>Sequencing of actinobacteria type strains.</title>
        <authorList>
            <person name="Nguyen G.-S."/>
            <person name="Wentzel A."/>
        </authorList>
    </citation>
    <scope>NUCLEOTIDE SEQUENCE</scope>
    <source>
        <strain evidence="2">DSM 42095</strain>
    </source>
</reference>
<organism evidence="2 3">
    <name type="scientific">Streptomyces daliensis</name>
    <dbReference type="NCBI Taxonomy" id="299421"/>
    <lineage>
        <taxon>Bacteria</taxon>
        <taxon>Bacillati</taxon>
        <taxon>Actinomycetota</taxon>
        <taxon>Actinomycetes</taxon>
        <taxon>Kitasatosporales</taxon>
        <taxon>Streptomycetaceae</taxon>
        <taxon>Streptomyces</taxon>
    </lineage>
</organism>
<gene>
    <name evidence="2" type="ORF">KDA82_07385</name>
</gene>
<dbReference type="AlphaFoldDB" id="A0A8T4ILT0"/>
<dbReference type="EMBL" id="JAGSMN010000140">
    <property type="protein sequence ID" value="MBR7672838.1"/>
    <property type="molecule type" value="Genomic_DNA"/>
</dbReference>
<sequence>MTWYADLSPYEYSAGSVPAGAEALNVGWLEAPHEFPRGTVPPEFVEALGVLCRDDRREVMRGWQNCTFEPGRDPFDPPPSIQVGDRTVQLGNGEVRVTTPDGRWLIAPTLVHHYVTAHFYRPPEEFIEAVTTRRAAPAGA</sequence>
<comment type="caution">
    <text evidence="2">The sequence shown here is derived from an EMBL/GenBank/DDBJ whole genome shotgun (WGS) entry which is preliminary data.</text>
</comment>
<dbReference type="InterPro" id="IPR057679">
    <property type="entry name" value="DUF7919"/>
</dbReference>
<protein>
    <recommendedName>
        <fullName evidence="1">DUF7919 domain-containing protein</fullName>
    </recommendedName>
</protein>
<keyword evidence="3" id="KW-1185">Reference proteome</keyword>
<evidence type="ECO:0000259" key="1">
    <source>
        <dbReference type="Pfam" id="PF25535"/>
    </source>
</evidence>